<dbReference type="Proteomes" id="UP000001823">
    <property type="component" value="Chromosome"/>
</dbReference>
<dbReference type="KEGG" id="cpf:CPF_2245"/>
<evidence type="ECO:0008006" key="3">
    <source>
        <dbReference type="Google" id="ProtNLM"/>
    </source>
</evidence>
<gene>
    <name evidence="1" type="ordered locus">CPF_2245</name>
</gene>
<accession>A0A0H2YQZ8</accession>
<dbReference type="PaxDb" id="195103-CPF_2245"/>
<dbReference type="HOGENOM" id="CLU_100878_1_0_9"/>
<evidence type="ECO:0000313" key="1">
    <source>
        <dbReference type="EMBL" id="ABG83317.1"/>
    </source>
</evidence>
<dbReference type="AlphaFoldDB" id="A0A0H2YQZ8"/>
<reference evidence="1 2" key="1">
    <citation type="journal article" date="2006" name="Genome Res.">
        <title>Skewed genomic variability in strains of the toxigenic bacterial pathogen, Clostridium perfringens.</title>
        <authorList>
            <person name="Myers G.S."/>
            <person name="Rasko D.A."/>
            <person name="Cheung J.K."/>
            <person name="Ravel J."/>
            <person name="Seshadri R."/>
            <person name="Deboy R.T."/>
            <person name="Ren Q."/>
            <person name="Varga J."/>
            <person name="Awad M.M."/>
            <person name="Brinkac L.M."/>
            <person name="Daugherty S.C."/>
            <person name="Haft D.H."/>
            <person name="Dodson R.J."/>
            <person name="Madupu R."/>
            <person name="Nelson W.C."/>
            <person name="Rosovitz M.J."/>
            <person name="Sullivan S.A."/>
            <person name="Khouri H."/>
            <person name="Dimitrov G.I."/>
            <person name="Watkins K.L."/>
            <person name="Mulligan S."/>
            <person name="Benton J."/>
            <person name="Radune D."/>
            <person name="Fisher D.J."/>
            <person name="Atkins H.S."/>
            <person name="Hiscox T."/>
            <person name="Jost B.H."/>
            <person name="Billington S.J."/>
            <person name="Songer J.G."/>
            <person name="McClane B.A."/>
            <person name="Titball R.W."/>
            <person name="Rood J.I."/>
            <person name="Melville S.B."/>
            <person name="Paulsen I.T."/>
        </authorList>
    </citation>
    <scope>NUCLEOTIDE SEQUENCE [LARGE SCALE GENOMIC DNA]</scope>
    <source>
        <strain evidence="2">ATCC 13124 / DSM 756 / JCM 1290 / NCIMB 6125 / NCTC 8237 / S 107 / Type A</strain>
    </source>
</reference>
<dbReference type="eggNOG" id="COG0515">
    <property type="taxonomic scope" value="Bacteria"/>
</dbReference>
<organism evidence="1 2">
    <name type="scientific">Clostridium perfringens (strain ATCC 13124 / DSM 756 / JCM 1290 / NCIMB 6125 / NCTC 8237 / Type A)</name>
    <dbReference type="NCBI Taxonomy" id="195103"/>
    <lineage>
        <taxon>Bacteria</taxon>
        <taxon>Bacillati</taxon>
        <taxon>Bacillota</taxon>
        <taxon>Clostridia</taxon>
        <taxon>Eubacteriales</taxon>
        <taxon>Clostridiaceae</taxon>
        <taxon>Clostridium</taxon>
    </lineage>
</organism>
<dbReference type="InterPro" id="IPR011009">
    <property type="entry name" value="Kinase-like_dom_sf"/>
</dbReference>
<dbReference type="RefSeq" id="WP_003454836.1">
    <property type="nucleotide sequence ID" value="NC_008261.1"/>
</dbReference>
<keyword evidence="2" id="KW-1185">Reference proteome</keyword>
<sequence>MSKNFDYSLKDISSNLEKSLKEAELLGEGHNGVVFLLKNNKAIKIFRRMSVWKDESSILKRVRKSRFFPRIYEAKPGYIIREYVDGVRLDKYLRRGNLDEELCKELYLMILEFERLGFKRIDIRCKDIYIQDDYTLKIIDPKNNYKKRVSFPRHLFKGLFKRDELNRFLNYVAEIDEKRAHIWREKFEIYAEDKNLLI</sequence>
<dbReference type="Gene3D" id="1.10.510.10">
    <property type="entry name" value="Transferase(Phosphotransferase) domain 1"/>
    <property type="match status" value="1"/>
</dbReference>
<protein>
    <recommendedName>
        <fullName evidence="3">Serine/threonine kinase</fullName>
    </recommendedName>
</protein>
<name>A0A0H2YQZ8_CLOP1</name>
<dbReference type="GeneID" id="93001474"/>
<proteinExistence type="predicted"/>
<dbReference type="SUPFAM" id="SSF56112">
    <property type="entry name" value="Protein kinase-like (PK-like)"/>
    <property type="match status" value="1"/>
</dbReference>
<evidence type="ECO:0000313" key="2">
    <source>
        <dbReference type="Proteomes" id="UP000001823"/>
    </source>
</evidence>
<dbReference type="STRING" id="195103.CPF_2245"/>
<dbReference type="EMBL" id="CP000246">
    <property type="protein sequence ID" value="ABG83317.1"/>
    <property type="molecule type" value="Genomic_DNA"/>
</dbReference>